<proteinExistence type="predicted"/>
<dbReference type="GO" id="GO:0005886">
    <property type="term" value="C:plasma membrane"/>
    <property type="evidence" value="ECO:0007669"/>
    <property type="project" value="TreeGrafter"/>
</dbReference>
<dbReference type="Proteomes" id="UP000292564">
    <property type="component" value="Unassembled WGS sequence"/>
</dbReference>
<dbReference type="FunFam" id="3.30.70.270:FF:000001">
    <property type="entry name" value="Diguanylate cyclase domain protein"/>
    <property type="match status" value="1"/>
</dbReference>
<sequence length="540" mass="58937">MDVSATHRPRTAPSPDDSAARIAANLSAQLDELEKHGGYDVDDTLPRVVALEEAATAAGAERVRWQARLLRADLLDRRSDLADAVKLMWQAQAWAADNDCRPLLARAHMLLARTHLTMGDLSANLDHMLQAVDALDEGTGPAQHISYLVKLADAFADTGSMSEARKRYEQAERAAIGVDDISCRTMALNNYAYKECTLGDARRAQAVLERLREVSVASGWELDSSELDTFAHVRLRLGDYDAAEQMARQALARYATEKAESDAEAELLQTLATAQRCRGDLAAAQATLDESRRLCETHGLRLLAVRALQEQSELYAAARDFERAYATLHEYHLAEKDLRCEQREAQARNRQAVLEVQEARRQAETFRQQARHDPLTGLKNRRSVDERLPALLAQAQTDGTDVAVALLDLDHFKRVNDLRSHGTGDRVLVTVAELLENIPTGPSGFVARLGGEEFLVAITGTDLAGAAFRLEDLRRAVADHPWAQITGGLPVTVSVGVTAATAACTPATVLARADEALYTAKGEGRNRVCVGPSGPTLSQL</sequence>
<dbReference type="InterPro" id="IPR043128">
    <property type="entry name" value="Rev_trsase/Diguanyl_cyclase"/>
</dbReference>
<dbReference type="PANTHER" id="PTHR45138">
    <property type="entry name" value="REGULATORY COMPONENTS OF SENSORY TRANSDUCTION SYSTEM"/>
    <property type="match status" value="1"/>
</dbReference>
<name>A0A4Q7ZLH5_9ACTN</name>
<keyword evidence="1" id="KW-0175">Coiled coil</keyword>
<evidence type="ECO:0000256" key="1">
    <source>
        <dbReference type="SAM" id="Coils"/>
    </source>
</evidence>
<dbReference type="EMBL" id="SHKY01000001">
    <property type="protein sequence ID" value="RZU51818.1"/>
    <property type="molecule type" value="Genomic_DNA"/>
</dbReference>
<dbReference type="GO" id="GO:0052621">
    <property type="term" value="F:diguanylate cyclase activity"/>
    <property type="evidence" value="ECO:0007669"/>
    <property type="project" value="TreeGrafter"/>
</dbReference>
<gene>
    <name evidence="3" type="ORF">EV385_3653</name>
</gene>
<dbReference type="InterPro" id="IPR029787">
    <property type="entry name" value="Nucleotide_cyclase"/>
</dbReference>
<dbReference type="PANTHER" id="PTHR45138:SF9">
    <property type="entry name" value="DIGUANYLATE CYCLASE DGCM-RELATED"/>
    <property type="match status" value="1"/>
</dbReference>
<dbReference type="InterPro" id="IPR011990">
    <property type="entry name" value="TPR-like_helical_dom_sf"/>
</dbReference>
<dbReference type="SUPFAM" id="SSF48452">
    <property type="entry name" value="TPR-like"/>
    <property type="match status" value="2"/>
</dbReference>
<evidence type="ECO:0000313" key="4">
    <source>
        <dbReference type="Proteomes" id="UP000292564"/>
    </source>
</evidence>
<dbReference type="SMART" id="SM00267">
    <property type="entry name" value="GGDEF"/>
    <property type="match status" value="1"/>
</dbReference>
<evidence type="ECO:0000259" key="2">
    <source>
        <dbReference type="PROSITE" id="PS50887"/>
    </source>
</evidence>
<feature type="coiled-coil region" evidence="1">
    <location>
        <begin position="342"/>
        <end position="369"/>
    </location>
</feature>
<dbReference type="Gene3D" id="1.25.40.10">
    <property type="entry name" value="Tetratricopeptide repeat domain"/>
    <property type="match status" value="2"/>
</dbReference>
<dbReference type="RefSeq" id="WP_130510529.1">
    <property type="nucleotide sequence ID" value="NZ_SHKY01000001.1"/>
</dbReference>
<dbReference type="PROSITE" id="PS50887">
    <property type="entry name" value="GGDEF"/>
    <property type="match status" value="1"/>
</dbReference>
<dbReference type="NCBIfam" id="TIGR00254">
    <property type="entry name" value="GGDEF"/>
    <property type="match status" value="1"/>
</dbReference>
<dbReference type="GO" id="GO:1902201">
    <property type="term" value="P:negative regulation of bacterial-type flagellum-dependent cell motility"/>
    <property type="evidence" value="ECO:0007669"/>
    <property type="project" value="TreeGrafter"/>
</dbReference>
<dbReference type="Pfam" id="PF00990">
    <property type="entry name" value="GGDEF"/>
    <property type="match status" value="1"/>
</dbReference>
<dbReference type="AlphaFoldDB" id="A0A4Q7ZLH5"/>
<dbReference type="Gene3D" id="3.30.70.270">
    <property type="match status" value="1"/>
</dbReference>
<protein>
    <submittedName>
        <fullName evidence="3">Diguanylate cyclase (GGDEF)-like protein</fullName>
    </submittedName>
</protein>
<dbReference type="GO" id="GO:0043709">
    <property type="term" value="P:cell adhesion involved in single-species biofilm formation"/>
    <property type="evidence" value="ECO:0007669"/>
    <property type="project" value="TreeGrafter"/>
</dbReference>
<organism evidence="3 4">
    <name type="scientific">Krasilnikovia cinnamomea</name>
    <dbReference type="NCBI Taxonomy" id="349313"/>
    <lineage>
        <taxon>Bacteria</taxon>
        <taxon>Bacillati</taxon>
        <taxon>Actinomycetota</taxon>
        <taxon>Actinomycetes</taxon>
        <taxon>Micromonosporales</taxon>
        <taxon>Micromonosporaceae</taxon>
        <taxon>Krasilnikovia</taxon>
    </lineage>
</organism>
<dbReference type="SUPFAM" id="SSF55073">
    <property type="entry name" value="Nucleotide cyclase"/>
    <property type="match status" value="1"/>
</dbReference>
<dbReference type="CDD" id="cd01949">
    <property type="entry name" value="GGDEF"/>
    <property type="match status" value="1"/>
</dbReference>
<reference evidence="3 4" key="1">
    <citation type="submission" date="2019-02" db="EMBL/GenBank/DDBJ databases">
        <title>Sequencing the genomes of 1000 actinobacteria strains.</title>
        <authorList>
            <person name="Klenk H.-P."/>
        </authorList>
    </citation>
    <scope>NUCLEOTIDE SEQUENCE [LARGE SCALE GENOMIC DNA]</scope>
    <source>
        <strain evidence="3 4">DSM 45162</strain>
    </source>
</reference>
<dbReference type="InterPro" id="IPR050469">
    <property type="entry name" value="Diguanylate_Cyclase"/>
</dbReference>
<feature type="domain" description="GGDEF" evidence="2">
    <location>
        <begin position="400"/>
        <end position="533"/>
    </location>
</feature>
<accession>A0A4Q7ZLH5</accession>
<dbReference type="OrthoDB" id="23692at2"/>
<dbReference type="InterPro" id="IPR000160">
    <property type="entry name" value="GGDEF_dom"/>
</dbReference>
<comment type="caution">
    <text evidence="3">The sequence shown here is derived from an EMBL/GenBank/DDBJ whole genome shotgun (WGS) entry which is preliminary data.</text>
</comment>
<keyword evidence="4" id="KW-1185">Reference proteome</keyword>
<evidence type="ECO:0000313" key="3">
    <source>
        <dbReference type="EMBL" id="RZU51818.1"/>
    </source>
</evidence>